<dbReference type="SUPFAM" id="SSF53822">
    <property type="entry name" value="Periplasmic binding protein-like I"/>
    <property type="match status" value="1"/>
</dbReference>
<dbReference type="EMBL" id="PDUD01000040">
    <property type="protein sequence ID" value="PHN02451.1"/>
    <property type="molecule type" value="Genomic_DNA"/>
</dbReference>
<evidence type="ECO:0000259" key="5">
    <source>
        <dbReference type="PROSITE" id="PS50932"/>
    </source>
</evidence>
<dbReference type="Gene3D" id="1.10.260.40">
    <property type="entry name" value="lambda repressor-like DNA-binding domains"/>
    <property type="match status" value="1"/>
</dbReference>
<sequence length="343" mass="37849">MANLKDVAKRAGVSTATVSRVINGDSRVQMDTQHKVQKAIKELNYRPSRVAQRLRSKGKESKLIGLVLPDIENPFYVDMVKGIELAAYNKGYSVIIGNFSQNKARSEMYIDILKAEGVNGFIVAPVNNDDQKVTELVKSGYQVTCVDRDIAGVEVDVVKVNNEEAAYGAIKHLIDLGHRRIGHVGGQWDIPTTKARLAGYKRALLESGIPVEEDLIITRSSDFQSGVESTNTFLDMEHPPTALFTGNNLLTLGALRAIHARELHIPKDIAIVGFDDMYWSESLNPPLTAVHQDGFEIGRRATELLLNRMVEPDRPCIKVIMDAKLKIRKSCGTESPSAANDQS</sequence>
<comment type="caution">
    <text evidence="6">The sequence shown here is derived from an EMBL/GenBank/DDBJ whole genome shotgun (WGS) entry which is preliminary data.</text>
</comment>
<dbReference type="InterPro" id="IPR010982">
    <property type="entry name" value="Lambda_DNA-bd_dom_sf"/>
</dbReference>
<evidence type="ECO:0000256" key="1">
    <source>
        <dbReference type="ARBA" id="ARBA00022491"/>
    </source>
</evidence>
<dbReference type="OrthoDB" id="9803256at2"/>
<evidence type="ECO:0000256" key="3">
    <source>
        <dbReference type="ARBA" id="ARBA00023125"/>
    </source>
</evidence>
<dbReference type="GO" id="GO:0003700">
    <property type="term" value="F:DNA-binding transcription factor activity"/>
    <property type="evidence" value="ECO:0007669"/>
    <property type="project" value="TreeGrafter"/>
</dbReference>
<keyword evidence="1" id="KW-0678">Repressor</keyword>
<keyword evidence="4" id="KW-0804">Transcription</keyword>
<evidence type="ECO:0000256" key="4">
    <source>
        <dbReference type="ARBA" id="ARBA00023163"/>
    </source>
</evidence>
<evidence type="ECO:0000313" key="6">
    <source>
        <dbReference type="EMBL" id="PHN02451.1"/>
    </source>
</evidence>
<dbReference type="Proteomes" id="UP000223913">
    <property type="component" value="Unassembled WGS sequence"/>
</dbReference>
<evidence type="ECO:0000256" key="2">
    <source>
        <dbReference type="ARBA" id="ARBA00023015"/>
    </source>
</evidence>
<dbReference type="InterPro" id="IPR000843">
    <property type="entry name" value="HTH_LacI"/>
</dbReference>
<feature type="domain" description="HTH lacI-type" evidence="5">
    <location>
        <begin position="2"/>
        <end position="56"/>
    </location>
</feature>
<dbReference type="InterPro" id="IPR001761">
    <property type="entry name" value="Peripla_BP/Lac1_sug-bd_dom"/>
</dbReference>
<dbReference type="Gene3D" id="3.40.50.2300">
    <property type="match status" value="2"/>
</dbReference>
<name>A0A2D0N1P4_FLAN2</name>
<dbReference type="SUPFAM" id="SSF47413">
    <property type="entry name" value="lambda repressor-like DNA-binding domains"/>
    <property type="match status" value="1"/>
</dbReference>
<dbReference type="SMART" id="SM00354">
    <property type="entry name" value="HTH_LACI"/>
    <property type="match status" value="1"/>
</dbReference>
<dbReference type="Pfam" id="PF00356">
    <property type="entry name" value="LacI"/>
    <property type="match status" value="1"/>
</dbReference>
<dbReference type="AlphaFoldDB" id="A0A2D0N1P4"/>
<keyword evidence="3" id="KW-0238">DNA-binding</keyword>
<dbReference type="CDD" id="cd01392">
    <property type="entry name" value="HTH_LacI"/>
    <property type="match status" value="1"/>
</dbReference>
<evidence type="ECO:0000313" key="7">
    <source>
        <dbReference type="Proteomes" id="UP000223913"/>
    </source>
</evidence>
<dbReference type="RefSeq" id="WP_099154198.1">
    <property type="nucleotide sequence ID" value="NZ_PDUD01000040.1"/>
</dbReference>
<dbReference type="GO" id="GO:0000976">
    <property type="term" value="F:transcription cis-regulatory region binding"/>
    <property type="evidence" value="ECO:0007669"/>
    <property type="project" value="TreeGrafter"/>
</dbReference>
<dbReference type="CDD" id="cd06267">
    <property type="entry name" value="PBP1_LacI_sugar_binding-like"/>
    <property type="match status" value="1"/>
</dbReference>
<gene>
    <name evidence="6" type="ORF">CRP01_32230</name>
</gene>
<reference evidence="6 7" key="1">
    <citation type="submission" date="2017-10" db="EMBL/GenBank/DDBJ databases">
        <title>The draft genome sequence of Lewinella nigricans NBRC 102662.</title>
        <authorList>
            <person name="Wang K."/>
        </authorList>
    </citation>
    <scope>NUCLEOTIDE SEQUENCE [LARGE SCALE GENOMIC DNA]</scope>
    <source>
        <strain evidence="6 7">NBRC 102662</strain>
    </source>
</reference>
<keyword evidence="2" id="KW-0805">Transcription regulation</keyword>
<dbReference type="PROSITE" id="PS50932">
    <property type="entry name" value="HTH_LACI_2"/>
    <property type="match status" value="1"/>
</dbReference>
<dbReference type="PANTHER" id="PTHR30146">
    <property type="entry name" value="LACI-RELATED TRANSCRIPTIONAL REPRESSOR"/>
    <property type="match status" value="1"/>
</dbReference>
<dbReference type="InterPro" id="IPR028082">
    <property type="entry name" value="Peripla_BP_I"/>
</dbReference>
<dbReference type="Pfam" id="PF00532">
    <property type="entry name" value="Peripla_BP_1"/>
    <property type="match status" value="1"/>
</dbReference>
<dbReference type="PANTHER" id="PTHR30146:SF148">
    <property type="entry name" value="HTH-TYPE TRANSCRIPTIONAL REPRESSOR PURR-RELATED"/>
    <property type="match status" value="1"/>
</dbReference>
<keyword evidence="7" id="KW-1185">Reference proteome</keyword>
<accession>A0A2D0N1P4</accession>
<protein>
    <submittedName>
        <fullName evidence="6">LacI family transcriptional regulator</fullName>
    </submittedName>
</protein>
<dbReference type="PRINTS" id="PR00036">
    <property type="entry name" value="HTHLACI"/>
</dbReference>
<organism evidence="6 7">
    <name type="scientific">Flavilitoribacter nigricans (strain ATCC 23147 / DSM 23189 / NBRC 102662 / NCIMB 1420 / SS-2)</name>
    <name type="common">Lewinella nigricans</name>
    <dbReference type="NCBI Taxonomy" id="1122177"/>
    <lineage>
        <taxon>Bacteria</taxon>
        <taxon>Pseudomonadati</taxon>
        <taxon>Bacteroidota</taxon>
        <taxon>Saprospiria</taxon>
        <taxon>Saprospirales</taxon>
        <taxon>Lewinellaceae</taxon>
        <taxon>Flavilitoribacter</taxon>
    </lineage>
</organism>
<proteinExistence type="predicted"/>
<dbReference type="PROSITE" id="PS00356">
    <property type="entry name" value="HTH_LACI_1"/>
    <property type="match status" value="1"/>
</dbReference>